<keyword evidence="3 6" id="KW-0812">Transmembrane</keyword>
<proteinExistence type="predicted"/>
<name>A0A1J5QCD5_9ZZZZ</name>
<keyword evidence="5 6" id="KW-0472">Membrane</keyword>
<evidence type="ECO:0000259" key="7">
    <source>
        <dbReference type="Pfam" id="PF03458"/>
    </source>
</evidence>
<feature type="transmembrane region" description="Helical" evidence="6">
    <location>
        <begin position="27"/>
        <end position="46"/>
    </location>
</feature>
<evidence type="ECO:0000313" key="8">
    <source>
        <dbReference type="EMBL" id="OIQ75147.1"/>
    </source>
</evidence>
<comment type="subcellular location">
    <subcellularLocation>
        <location evidence="1">Cell membrane</location>
        <topology evidence="1">Multi-pass membrane protein</topology>
    </subcellularLocation>
</comment>
<reference evidence="8" key="1">
    <citation type="submission" date="2016-10" db="EMBL/GenBank/DDBJ databases">
        <title>Sequence of Gallionella enrichment culture.</title>
        <authorList>
            <person name="Poehlein A."/>
            <person name="Muehling M."/>
            <person name="Daniel R."/>
        </authorList>
    </citation>
    <scope>NUCLEOTIDE SEQUENCE</scope>
</reference>
<dbReference type="PANTHER" id="PTHR30506">
    <property type="entry name" value="INNER MEMBRANE PROTEIN"/>
    <property type="match status" value="1"/>
</dbReference>
<sequence>MLDGVGLSVFCVAGAQRALDFGLDPVPAVLLGAVTAVGGGTLRDILIREVPSVLTTDLYAIPALAGAAVVAATHGTALFGVPAAVLGAVLCFAIRMLGIRYGLHAPSSRTFPGGSSAPTG</sequence>
<accession>A0A1J5QCD5</accession>
<feature type="domain" description="Glycine transporter" evidence="7">
    <location>
        <begin position="2"/>
        <end position="74"/>
    </location>
</feature>
<keyword evidence="4 6" id="KW-1133">Transmembrane helix</keyword>
<dbReference type="Pfam" id="PF03458">
    <property type="entry name" value="Gly_transporter"/>
    <property type="match status" value="1"/>
</dbReference>
<dbReference type="GO" id="GO:0005886">
    <property type="term" value="C:plasma membrane"/>
    <property type="evidence" value="ECO:0007669"/>
    <property type="project" value="UniProtKB-SubCell"/>
</dbReference>
<evidence type="ECO:0000256" key="3">
    <source>
        <dbReference type="ARBA" id="ARBA00022692"/>
    </source>
</evidence>
<gene>
    <name evidence="8" type="ORF">GALL_431850</name>
</gene>
<dbReference type="AlphaFoldDB" id="A0A1J5QCD5"/>
<organism evidence="8">
    <name type="scientific">mine drainage metagenome</name>
    <dbReference type="NCBI Taxonomy" id="410659"/>
    <lineage>
        <taxon>unclassified sequences</taxon>
        <taxon>metagenomes</taxon>
        <taxon>ecological metagenomes</taxon>
    </lineage>
</organism>
<evidence type="ECO:0000256" key="6">
    <source>
        <dbReference type="SAM" id="Phobius"/>
    </source>
</evidence>
<comment type="caution">
    <text evidence="8">The sequence shown here is derived from an EMBL/GenBank/DDBJ whole genome shotgun (WGS) entry which is preliminary data.</text>
</comment>
<feature type="transmembrane region" description="Helical" evidence="6">
    <location>
        <begin position="58"/>
        <end position="77"/>
    </location>
</feature>
<evidence type="ECO:0000256" key="1">
    <source>
        <dbReference type="ARBA" id="ARBA00004651"/>
    </source>
</evidence>
<dbReference type="InterPro" id="IPR005115">
    <property type="entry name" value="Gly_transporter"/>
</dbReference>
<evidence type="ECO:0000256" key="2">
    <source>
        <dbReference type="ARBA" id="ARBA00022475"/>
    </source>
</evidence>
<evidence type="ECO:0000256" key="4">
    <source>
        <dbReference type="ARBA" id="ARBA00022989"/>
    </source>
</evidence>
<dbReference type="EMBL" id="MLJW01002260">
    <property type="protein sequence ID" value="OIQ75147.1"/>
    <property type="molecule type" value="Genomic_DNA"/>
</dbReference>
<protein>
    <recommendedName>
        <fullName evidence="7">Glycine transporter domain-containing protein</fullName>
    </recommendedName>
</protein>
<keyword evidence="2" id="KW-1003">Cell membrane</keyword>
<dbReference type="PANTHER" id="PTHR30506:SF3">
    <property type="entry name" value="UPF0126 INNER MEMBRANE PROTEIN YADS-RELATED"/>
    <property type="match status" value="1"/>
</dbReference>
<feature type="transmembrane region" description="Helical" evidence="6">
    <location>
        <begin position="83"/>
        <end position="103"/>
    </location>
</feature>
<evidence type="ECO:0000256" key="5">
    <source>
        <dbReference type="ARBA" id="ARBA00023136"/>
    </source>
</evidence>